<evidence type="ECO:0000313" key="1">
    <source>
        <dbReference type="EMBL" id="PIT98347.1"/>
    </source>
</evidence>
<dbReference type="AlphaFoldDB" id="A0A2M6X020"/>
<accession>A0A2M6X020</accession>
<name>A0A2M6X020_9BACT</name>
<proteinExistence type="predicted"/>
<evidence type="ECO:0000313" key="2">
    <source>
        <dbReference type="Proteomes" id="UP000230731"/>
    </source>
</evidence>
<organism evidence="1 2">
    <name type="scientific">Candidatus Andersenbacteria bacterium CG10_big_fil_rev_8_21_14_0_10_54_11</name>
    <dbReference type="NCBI Taxonomy" id="1974485"/>
    <lineage>
        <taxon>Bacteria</taxon>
        <taxon>Candidatus Anderseniibacteriota</taxon>
    </lineage>
</organism>
<dbReference type="Proteomes" id="UP000230731">
    <property type="component" value="Unassembled WGS sequence"/>
</dbReference>
<sequence>MRKVSTDTKPERVFKQGGVYASVFFNQGKNWPYFSVSLRRRFQKDCAWHTSDHFTYPRDLQHVATVVQSALDYCRQNEERVQRVTAKA</sequence>
<reference evidence="2" key="1">
    <citation type="submission" date="2017-09" db="EMBL/GenBank/DDBJ databases">
        <title>Depth-based differentiation of microbial function through sediment-hosted aquifers and enrichment of novel symbionts in the deep terrestrial subsurface.</title>
        <authorList>
            <person name="Probst A.J."/>
            <person name="Ladd B."/>
            <person name="Jarett J.K."/>
            <person name="Geller-Mcgrath D.E."/>
            <person name="Sieber C.M.K."/>
            <person name="Emerson J.B."/>
            <person name="Anantharaman K."/>
            <person name="Thomas B.C."/>
            <person name="Malmstrom R."/>
            <person name="Stieglmeier M."/>
            <person name="Klingl A."/>
            <person name="Woyke T."/>
            <person name="Ryan C.M."/>
            <person name="Banfield J.F."/>
        </authorList>
    </citation>
    <scope>NUCLEOTIDE SEQUENCE [LARGE SCALE GENOMIC DNA]</scope>
</reference>
<gene>
    <name evidence="1" type="ORF">COT71_01200</name>
</gene>
<comment type="caution">
    <text evidence="1">The sequence shown here is derived from an EMBL/GenBank/DDBJ whole genome shotgun (WGS) entry which is preliminary data.</text>
</comment>
<protein>
    <submittedName>
        <fullName evidence="1">Uncharacterized protein</fullName>
    </submittedName>
</protein>
<dbReference type="EMBL" id="PEZP01000013">
    <property type="protein sequence ID" value="PIT98347.1"/>
    <property type="molecule type" value="Genomic_DNA"/>
</dbReference>